<dbReference type="PIRSF" id="PIRSF018266">
    <property type="entry name" value="FecR"/>
    <property type="match status" value="1"/>
</dbReference>
<dbReference type="InterPro" id="IPR032623">
    <property type="entry name" value="FecR_N"/>
</dbReference>
<dbReference type="Gene3D" id="2.60.120.1440">
    <property type="match status" value="1"/>
</dbReference>
<dbReference type="InterPro" id="IPR006860">
    <property type="entry name" value="FecR"/>
</dbReference>
<gene>
    <name evidence="4" type="ORF">HUK68_11910</name>
</gene>
<dbReference type="EMBL" id="CP054840">
    <property type="protein sequence ID" value="QKV53535.1"/>
    <property type="molecule type" value="Genomic_DNA"/>
</dbReference>
<feature type="domain" description="FecR protein" evidence="2">
    <location>
        <begin position="115"/>
        <end position="205"/>
    </location>
</feature>
<evidence type="ECO:0000259" key="3">
    <source>
        <dbReference type="Pfam" id="PF16220"/>
    </source>
</evidence>
<keyword evidence="1" id="KW-0472">Membrane</keyword>
<dbReference type="AlphaFoldDB" id="A0A6N1X6R4"/>
<feature type="domain" description="FecR N-terminal" evidence="3">
    <location>
        <begin position="11"/>
        <end position="48"/>
    </location>
</feature>
<keyword evidence="1" id="KW-1133">Transmembrane helix</keyword>
<dbReference type="InterPro" id="IPR012373">
    <property type="entry name" value="Ferrdict_sens_TM"/>
</dbReference>
<dbReference type="KEGG" id="aant:HUK68_11910"/>
<organism evidence="4 5">
    <name type="scientific">Comamonas antarctica</name>
    <dbReference type="NCBI Taxonomy" id="2743470"/>
    <lineage>
        <taxon>Bacteria</taxon>
        <taxon>Pseudomonadati</taxon>
        <taxon>Pseudomonadota</taxon>
        <taxon>Betaproteobacteria</taxon>
        <taxon>Burkholderiales</taxon>
        <taxon>Comamonadaceae</taxon>
        <taxon>Comamonas</taxon>
    </lineage>
</organism>
<sequence>MKRAAPCCAREEAARWFLRMREAQPAPGERQAFDAWLQAHPDHAREYAGFDLLWQDFGSTSRSQALASAAQAQRRRQRRQFTHGLLGLGGFGVLGWLVHSQWRAAHAARFVLARETGVGESAPLTLPDGSRLRLGGSSSIGVRFSRHGREVQLLRGQALFDVAHDAARPFIVDCAGARITVVGTQFSVDRLPGSVRVSVQQGLVRVAARGSAQAPLELRAGDVGAWFDGAVPGSPPQRLAGLRAEDAFAIECGVIVFELATLDEIAATLSRYHPVPVRVQSLPATHMPRITAAVQLRQIDDFLRALPHLGAVRVQRAGGAILLSAR</sequence>
<reference evidence="4 5" key="1">
    <citation type="submission" date="2020-06" db="EMBL/GenBank/DDBJ databases">
        <title>Acidovorax antarctica sp. nov., isolated from Corinth ice sheet soil, Antarctic Fields Peninsula.</title>
        <authorList>
            <person name="Xu Q."/>
            <person name="Peng F."/>
        </authorList>
    </citation>
    <scope>NUCLEOTIDE SEQUENCE [LARGE SCALE GENOMIC DNA]</scope>
    <source>
        <strain evidence="4 5">16-35-5</strain>
    </source>
</reference>
<evidence type="ECO:0000313" key="4">
    <source>
        <dbReference type="EMBL" id="QKV53535.1"/>
    </source>
</evidence>
<keyword evidence="1" id="KW-0812">Transmembrane</keyword>
<keyword evidence="5" id="KW-1185">Reference proteome</keyword>
<dbReference type="Pfam" id="PF16220">
    <property type="entry name" value="DUF4880"/>
    <property type="match status" value="1"/>
</dbReference>
<dbReference type="Pfam" id="PF04773">
    <property type="entry name" value="FecR"/>
    <property type="match status" value="1"/>
</dbReference>
<protein>
    <submittedName>
        <fullName evidence="4">FecR domain-containing protein</fullName>
    </submittedName>
</protein>
<evidence type="ECO:0000259" key="2">
    <source>
        <dbReference type="Pfam" id="PF04773"/>
    </source>
</evidence>
<dbReference type="RefSeq" id="WP_175504341.1">
    <property type="nucleotide sequence ID" value="NZ_CP054840.1"/>
</dbReference>
<proteinExistence type="predicted"/>
<dbReference type="PANTHER" id="PTHR30273">
    <property type="entry name" value="PERIPLASMIC SIGNAL SENSOR AND SIGMA FACTOR ACTIVATOR FECR-RELATED"/>
    <property type="match status" value="1"/>
</dbReference>
<feature type="transmembrane region" description="Helical" evidence="1">
    <location>
        <begin position="81"/>
        <end position="99"/>
    </location>
</feature>
<accession>A0A6N1X6R4</accession>
<dbReference type="PANTHER" id="PTHR30273:SF2">
    <property type="entry name" value="PROTEIN FECR"/>
    <property type="match status" value="1"/>
</dbReference>
<dbReference type="GO" id="GO:0016989">
    <property type="term" value="F:sigma factor antagonist activity"/>
    <property type="evidence" value="ECO:0007669"/>
    <property type="project" value="TreeGrafter"/>
</dbReference>
<evidence type="ECO:0000256" key="1">
    <source>
        <dbReference type="SAM" id="Phobius"/>
    </source>
</evidence>
<dbReference type="Proteomes" id="UP000509579">
    <property type="component" value="Chromosome"/>
</dbReference>
<name>A0A6N1X6R4_9BURK</name>
<evidence type="ECO:0000313" key="5">
    <source>
        <dbReference type="Proteomes" id="UP000509579"/>
    </source>
</evidence>